<dbReference type="InterPro" id="IPR054613">
    <property type="entry name" value="Peptidase_S78_dom"/>
</dbReference>
<evidence type="ECO:0000256" key="2">
    <source>
        <dbReference type="ARBA" id="ARBA00022612"/>
    </source>
</evidence>
<dbReference type="RefSeq" id="WP_048705540.1">
    <property type="nucleotide sequence ID" value="NZ_CP014646.1"/>
</dbReference>
<feature type="domain" description="Phage capsid-like C-terminal" evidence="6">
    <location>
        <begin position="297"/>
        <end position="509"/>
    </location>
</feature>
<reference evidence="8" key="1">
    <citation type="submission" date="2016-03" db="EMBL/GenBank/DDBJ databases">
        <authorList>
            <person name="Ma C."/>
            <person name="Zhou S."/>
            <person name="Yang G."/>
        </authorList>
    </citation>
    <scope>NUCLEOTIDE SEQUENCE [LARGE SCALE GENOMIC DNA]</scope>
    <source>
        <strain evidence="8">SgZ-1</strain>
    </source>
</reference>
<evidence type="ECO:0000256" key="3">
    <source>
        <dbReference type="ARBA" id="ARBA00022670"/>
    </source>
</evidence>
<dbReference type="Pfam" id="PF05065">
    <property type="entry name" value="Phage_capsid"/>
    <property type="match status" value="1"/>
</dbReference>
<name>A0A127K5C5_9RHOO</name>
<dbReference type="InterPro" id="IPR054612">
    <property type="entry name" value="Phage_capsid-like_C"/>
</dbReference>
<accession>A0A127K5C5</accession>
<dbReference type="InterPro" id="IPR024455">
    <property type="entry name" value="Phage_capsid"/>
</dbReference>
<dbReference type="SUPFAM" id="SSF56563">
    <property type="entry name" value="Major capsid protein gp5"/>
    <property type="match status" value="1"/>
</dbReference>
<evidence type="ECO:0000313" key="7">
    <source>
        <dbReference type="EMBL" id="AMO37159.1"/>
    </source>
</evidence>
<dbReference type="KEGG" id="thu:AC731_009450"/>
<dbReference type="GO" id="GO:0006508">
    <property type="term" value="P:proteolysis"/>
    <property type="evidence" value="ECO:0007669"/>
    <property type="project" value="UniProtKB-KW"/>
</dbReference>
<dbReference type="NCBIfam" id="TIGR01554">
    <property type="entry name" value="major_cap_HK97"/>
    <property type="match status" value="1"/>
</dbReference>
<dbReference type="Proteomes" id="UP000036902">
    <property type="component" value="Chromosome"/>
</dbReference>
<evidence type="ECO:0000259" key="6">
    <source>
        <dbReference type="Pfam" id="PF05065"/>
    </source>
</evidence>
<keyword evidence="8" id="KW-1185">Reference proteome</keyword>
<evidence type="ECO:0000313" key="8">
    <source>
        <dbReference type="Proteomes" id="UP000036902"/>
    </source>
</evidence>
<gene>
    <name evidence="7" type="ORF">AC731_009450</name>
</gene>
<dbReference type="STRING" id="1134435.AC731_009450"/>
<comment type="subcellular location">
    <subcellularLocation>
        <location evidence="1">Virion</location>
    </subcellularLocation>
</comment>
<dbReference type="SUPFAM" id="SSF50789">
    <property type="entry name" value="Herpes virus serine proteinase, assemblin"/>
    <property type="match status" value="1"/>
</dbReference>
<evidence type="ECO:0000259" key="5">
    <source>
        <dbReference type="Pfam" id="PF04586"/>
    </source>
</evidence>
<organism evidence="7 8">
    <name type="scientific">Thauera humireducens</name>
    <dbReference type="NCBI Taxonomy" id="1134435"/>
    <lineage>
        <taxon>Bacteria</taxon>
        <taxon>Pseudomonadati</taxon>
        <taxon>Pseudomonadota</taxon>
        <taxon>Betaproteobacteria</taxon>
        <taxon>Rhodocyclales</taxon>
        <taxon>Zoogloeaceae</taxon>
        <taxon>Thauera</taxon>
    </lineage>
</organism>
<sequence>MDKQKFFKALSAFTVKSFDPEHGIIRGIATTPKTDRDGDIVMPEGAVFELPLPLLFNHDPNQPIGHVIEATATKAGVEIVAKVAKDATAKIAEIWQLIKSGLVGGFSVGFRALEAEPIETGFKFNKWQWLELSAVTIPANTEAAIQVVKSVSINTEVKPAMTISEQIQQFQAKRAEVLADMDALITKGATLSQDEDAQYKAAEAEIAAIDQHLDRLKAAEARQAKAAKPVAGSHITVEDNAPKGTDFVRYTKSLALAKGNPMQAVEIAKAAGYGNRVETVLKAAIAAGSTTDAGLSVLVENQLMTSEFIDLLRPATIVGKLSGVRNVPQNIRIPRATSGTSANWIGEGKAAPITNAAFADLEVGSHKLGAIAVFTEELLRRSEPAAEILVRDDLLAAVVQAVDVAFIDQANAGIAGVKPASIANGATSAVASGTTAAKVRDDVKAAYGAFVAANQPIASGVWIMHPSTALSLSMMMNATTGLREFPGVDFVTGGTFEGLPVVLSTNVPGTPVAGYDLILAVQNEILLAEGGLAIDASREASLEMDTAPVHDSKTPTPASLVSLWQTGAMAIKAIRGITWTRRRPTAVYRISGAKYA</sequence>
<proteinExistence type="predicted"/>
<dbReference type="GO" id="GO:0008233">
    <property type="term" value="F:peptidase activity"/>
    <property type="evidence" value="ECO:0007669"/>
    <property type="project" value="UniProtKB-KW"/>
</dbReference>
<evidence type="ECO:0000256" key="1">
    <source>
        <dbReference type="ARBA" id="ARBA00004328"/>
    </source>
</evidence>
<dbReference type="AlphaFoldDB" id="A0A127K5C5"/>
<evidence type="ECO:0000256" key="4">
    <source>
        <dbReference type="ARBA" id="ARBA00022801"/>
    </source>
</evidence>
<feature type="domain" description="Prohead serine protease" evidence="5">
    <location>
        <begin position="52"/>
        <end position="150"/>
    </location>
</feature>
<dbReference type="Pfam" id="PF04586">
    <property type="entry name" value="Peptidase_S78"/>
    <property type="match status" value="1"/>
</dbReference>
<keyword evidence="2" id="KW-1188">Viral release from host cell</keyword>
<keyword evidence="4" id="KW-0378">Hydrolase</keyword>
<dbReference type="EMBL" id="CP014646">
    <property type="protein sequence ID" value="AMO37159.1"/>
    <property type="molecule type" value="Genomic_DNA"/>
</dbReference>
<keyword evidence="3" id="KW-0645">Protease</keyword>
<evidence type="ECO:0008006" key="9">
    <source>
        <dbReference type="Google" id="ProtNLM"/>
    </source>
</evidence>
<protein>
    <recommendedName>
        <fullName evidence="9">Phage capsid protein</fullName>
    </recommendedName>
</protein>